<keyword evidence="2" id="KW-1185">Reference proteome</keyword>
<sequence length="1605" mass="186727">MKFEFKIKFAEKDIDQFITTLYNAYRSNSKDEYLFDLTEIEYMASQELLVFSAIVKLFTLGGINFRVQFLKKGISTNDINARSKRQLIQIWEVWKIYQLVPMTDLPKRFDIDGNTIQRFKKQINYNPIASEIFNRFGVTPFMQLDYVTNYTQNDIGTIVEPIYDLNAAIVLLLKEQHCYHPFASKALSGIITEELFLNFLDHSSKSSFKGLPNLAFMSISIQTKLDEKITTITNVQQIKKRNFEEELLPESKNFYYDSTRAVYKNFPYIQFSFLDFGEGIVHTLSEQFKAVNLKPESTPDDILRFAFGHTSSRHPINPKFDQENFIPRGLFDAISIVKRYRGLMIVRSNEARIIYDYSDLTHPVEGTAFSEDQDYNFPGTLISIYIPALEDTSRFNKAVIKPEINFFKIAGVQTRYLNINKIVDVYGEPKHNIYNKLFKNLRQVLKATQPTRHFLNCEGSNFIDKRLLKKVMFYLTADYDINYNNNVIIFGLDDDALVQEIENELLNLSSEIKDFKIHPLPIINYDYEKKAPSIKWLGVFNISDQEKLNDLLFEEFSLAKSDFKEPHNIVGHLNEFDAYGNLKSYFPDGALIDNFFLEQRNKLCADQINRLILKHNCLSECDDKSIFLCNGNYYQYKYVELTNLLNDKTDCGICARMLFNNLRLCFDISKCKFIGVTTKSQKILKSLEEQRLIATENFIIFDSYHSFETEGTWEIFNDTDFQYILICDVIATGYLTVRLNKKLSSLGTRLAGVAVLVDTINPGFSGSSIKGNALPSITSITKFEIERFLKDDVSIELQKREIIRTNIHTNVPITLSIDQTRYDNSILFDSNVRYNQQTQEIIVDNRFLDWVSPKDISVGYLKYNNVIHPYFFNTTGIFQRMDHYHFEEVFARLNKDYLYNTPIKLFYPRKSGVETVNLDKIKMALKNYNIEDIVVERIGTTEGWRFPHSSNFLSSKIDRNVCLILDDGSCTGDSLIQMVDEIAFYDAKEIIVLCVIGRLQDHKREFLSRLTQVKVKDGMTIPLTIYFATHWHIPTYYFDDNPNIRETHWLNEVIHLTNTPQYIKNIASNVLSEIRPKQWENFSDYKYLPKNRLKTSKLSLITGAASGGVTLPEMSELSITPKKDLLKIREELGKVTSYRLYKESFQFFNFFFKKYENKVLSQNRYREIELLCGTFIYEPYLFDKLSGLPDIVEQVKEFVRVLIFSDRRIYRLLTYEWDKKDIVHLFFIVFKDEQLFEELNKENNFSKLIAFTEPESALNYMLYKLLAYIPLKVQDFEEKKYDNLLKELIGRQLQRVSGPSKKSLKKYYNFLYTLPSREEYLPQLMKLRMNYQFNDDAGTHDSKKSFNHNVSALLAGIRAIIVQLGKKGAFDAVYMEEVFSSWFALLEYINPILAFARTFNGFLVPYPYFDLMNKAETGETSLRALVGVADGVIMSLSEKFKDSEKLSIVEKNIKIIQSGYFTDQSAFKKLIVSPIYNLKTFWEGLIDKLSIVSSKIKVTDTPINSNLQMTIPEYYAEQLLINELATNLKNHSDLSQTVMVESRFEKAEDFVLTITNKVSPAEYVKSNGEGVKCIRLMGAFLPFEFQYSSKKSNDNFIQKLVFKVA</sequence>
<dbReference type="Proteomes" id="UP001501436">
    <property type="component" value="Unassembled WGS sequence"/>
</dbReference>
<dbReference type="EMBL" id="BAABJI010000001">
    <property type="protein sequence ID" value="GAA4906038.1"/>
    <property type="molecule type" value="Genomic_DNA"/>
</dbReference>
<reference evidence="2" key="1">
    <citation type="journal article" date="2019" name="Int. J. Syst. Evol. Microbiol.">
        <title>The Global Catalogue of Microorganisms (GCM) 10K type strain sequencing project: providing services to taxonomists for standard genome sequencing and annotation.</title>
        <authorList>
            <consortium name="The Broad Institute Genomics Platform"/>
            <consortium name="The Broad Institute Genome Sequencing Center for Infectious Disease"/>
            <person name="Wu L."/>
            <person name="Ma J."/>
        </authorList>
    </citation>
    <scope>NUCLEOTIDE SEQUENCE [LARGE SCALE GENOMIC DNA]</scope>
    <source>
        <strain evidence="2">JCM 18283</strain>
    </source>
</reference>
<evidence type="ECO:0000313" key="2">
    <source>
        <dbReference type="Proteomes" id="UP001501436"/>
    </source>
</evidence>
<dbReference type="SUPFAM" id="SSF53271">
    <property type="entry name" value="PRTase-like"/>
    <property type="match status" value="1"/>
</dbReference>
<protein>
    <submittedName>
        <fullName evidence="1">Uncharacterized protein</fullName>
    </submittedName>
</protein>
<proteinExistence type="predicted"/>
<gene>
    <name evidence="1" type="ORF">GCM10023313_05910</name>
</gene>
<evidence type="ECO:0000313" key="1">
    <source>
        <dbReference type="EMBL" id="GAA4906038.1"/>
    </source>
</evidence>
<comment type="caution">
    <text evidence="1">The sequence shown here is derived from an EMBL/GenBank/DDBJ whole genome shotgun (WGS) entry which is preliminary data.</text>
</comment>
<organism evidence="1 2">
    <name type="scientific">Mucilaginibacter defluvii</name>
    <dbReference type="NCBI Taxonomy" id="1196019"/>
    <lineage>
        <taxon>Bacteria</taxon>
        <taxon>Pseudomonadati</taxon>
        <taxon>Bacteroidota</taxon>
        <taxon>Sphingobacteriia</taxon>
        <taxon>Sphingobacteriales</taxon>
        <taxon>Sphingobacteriaceae</taxon>
        <taxon>Mucilaginibacter</taxon>
    </lineage>
</organism>
<accession>A0ABP9FL91</accession>
<dbReference type="InterPro" id="IPR029057">
    <property type="entry name" value="PRTase-like"/>
</dbReference>
<name>A0ABP9FL91_9SPHI</name>